<dbReference type="SUPFAM" id="SSF52047">
    <property type="entry name" value="RNI-like"/>
    <property type="match status" value="1"/>
</dbReference>
<evidence type="ECO:0000313" key="1">
    <source>
        <dbReference type="EMBL" id="KZV99434.1"/>
    </source>
</evidence>
<dbReference type="AlphaFoldDB" id="A0A165ML77"/>
<dbReference type="Proteomes" id="UP000077266">
    <property type="component" value="Unassembled WGS sequence"/>
</dbReference>
<dbReference type="Gene3D" id="3.80.10.10">
    <property type="entry name" value="Ribonuclease Inhibitor"/>
    <property type="match status" value="1"/>
</dbReference>
<evidence type="ECO:0008006" key="3">
    <source>
        <dbReference type="Google" id="ProtNLM"/>
    </source>
</evidence>
<reference evidence="1 2" key="1">
    <citation type="journal article" date="2016" name="Mol. Biol. Evol.">
        <title>Comparative Genomics of Early-Diverging Mushroom-Forming Fungi Provides Insights into the Origins of Lignocellulose Decay Capabilities.</title>
        <authorList>
            <person name="Nagy L.G."/>
            <person name="Riley R."/>
            <person name="Tritt A."/>
            <person name="Adam C."/>
            <person name="Daum C."/>
            <person name="Floudas D."/>
            <person name="Sun H."/>
            <person name="Yadav J.S."/>
            <person name="Pangilinan J."/>
            <person name="Larsson K.H."/>
            <person name="Matsuura K."/>
            <person name="Barry K."/>
            <person name="Labutti K."/>
            <person name="Kuo R."/>
            <person name="Ohm R.A."/>
            <person name="Bhattacharya S.S."/>
            <person name="Shirouzu T."/>
            <person name="Yoshinaga Y."/>
            <person name="Martin F.M."/>
            <person name="Grigoriev I.V."/>
            <person name="Hibbett D.S."/>
        </authorList>
    </citation>
    <scope>NUCLEOTIDE SEQUENCE [LARGE SCALE GENOMIC DNA]</scope>
    <source>
        <strain evidence="1 2">HHB12029</strain>
    </source>
</reference>
<dbReference type="InterPro" id="IPR032675">
    <property type="entry name" value="LRR_dom_sf"/>
</dbReference>
<protein>
    <recommendedName>
        <fullName evidence="3">F-box domain-containing protein</fullName>
    </recommendedName>
</protein>
<dbReference type="EMBL" id="KV425910">
    <property type="protein sequence ID" value="KZV99434.1"/>
    <property type="molecule type" value="Genomic_DNA"/>
</dbReference>
<organism evidence="1 2">
    <name type="scientific">Exidia glandulosa HHB12029</name>
    <dbReference type="NCBI Taxonomy" id="1314781"/>
    <lineage>
        <taxon>Eukaryota</taxon>
        <taxon>Fungi</taxon>
        <taxon>Dikarya</taxon>
        <taxon>Basidiomycota</taxon>
        <taxon>Agaricomycotina</taxon>
        <taxon>Agaricomycetes</taxon>
        <taxon>Auriculariales</taxon>
        <taxon>Exidiaceae</taxon>
        <taxon>Exidia</taxon>
    </lineage>
</organism>
<sequence length="463" mass="53878">MAPKRRKTSAKAHAAFPQEECVLPVELLDMIFLELAEMYNYHTTELMYKDSIVHKFPNPLVACSAINRYWPLKHAVTNRLLYRSVTITDYESLDLFRAAIKNDKTLLQLVFRFTVDFQYKTLPTREYAQRKEQHRRSRVADEVWEVMNMFSSLNHFGINAQSLWRRDIAPNAPPKWFAQLKSLTLRGHRDNYSCKLLSHYLTHAGPSLERLSLIGYDQGDLHPLFKCPPNLRSLSIYGRRDGGHGALPMVQHIERSVLDCRLEDISLDRRSYPTIDSLQPLLDMLKCHAPTLRRLHLGLSIPQPIVYTFIESLAEVLALATQLHTFSFSTWRMHTLEPRRTLLDALPPSLRTLKLQQQELVQFCNNPLEADKTYVNEFDLNNVYLEEVDLVLGRVRDWALKELRTFHSGAAQWSQRKDCNWNWPPRKASERKRRQLRASGVECGADVRFSTSLPDRLHWAFAV</sequence>
<evidence type="ECO:0000313" key="2">
    <source>
        <dbReference type="Proteomes" id="UP000077266"/>
    </source>
</evidence>
<name>A0A165ML77_EXIGL</name>
<keyword evidence="2" id="KW-1185">Reference proteome</keyword>
<accession>A0A165ML77</accession>
<proteinExistence type="predicted"/>
<dbReference type="InParanoid" id="A0A165ML77"/>
<gene>
    <name evidence="1" type="ORF">EXIGLDRAFT_831550</name>
</gene>